<dbReference type="Gene3D" id="3.30.9.100">
    <property type="match status" value="1"/>
</dbReference>
<dbReference type="OrthoDB" id="6310849at2"/>
<protein>
    <submittedName>
        <fullName evidence="2">FAD-binding monooxygenase</fullName>
    </submittedName>
</protein>
<dbReference type="PROSITE" id="PS51257">
    <property type="entry name" value="PROKAR_LIPOPROTEIN"/>
    <property type="match status" value="1"/>
</dbReference>
<dbReference type="InterPro" id="IPR050816">
    <property type="entry name" value="Flavin-dep_Halogenase_NPB"/>
</dbReference>
<comment type="caution">
    <text evidence="2">The sequence shown here is derived from an EMBL/GenBank/DDBJ whole genome shotgun (WGS) entry which is preliminary data.</text>
</comment>
<proteinExistence type="predicted"/>
<keyword evidence="2" id="KW-0503">Monooxygenase</keyword>
<keyword evidence="2" id="KW-0560">Oxidoreductase</keyword>
<feature type="domain" description="FAD-binding" evidence="1">
    <location>
        <begin position="6"/>
        <end position="320"/>
    </location>
</feature>
<dbReference type="PANTHER" id="PTHR43747">
    <property type="entry name" value="FAD-BINDING PROTEIN"/>
    <property type="match status" value="1"/>
</dbReference>
<reference evidence="3" key="1">
    <citation type="journal article" date="2019" name="Genome Announc.">
        <title>Draft Genome Sequence of Pseudoalteromonas piscicida Strain 36Y ROTHPW, an Hypersaline Seawater Isolate from the South Coast of Sonora, Mexico.</title>
        <authorList>
            <person name="Sanchez-Diaz R."/>
            <person name="Molina-Garza Z.J."/>
            <person name="Cruz-Suarez L.E."/>
            <person name="Selvin J."/>
            <person name="Kiran G.S."/>
            <person name="Ibarra-Gamez J.C."/>
            <person name="Gomez-Gil B."/>
            <person name="Galaviz-Silva L."/>
        </authorList>
    </citation>
    <scope>NUCLEOTIDE SEQUENCE [LARGE SCALE GENOMIC DNA]</scope>
    <source>
        <strain evidence="3">36Y_RITHPW</strain>
    </source>
</reference>
<name>A0A2A5JUW9_PSEO7</name>
<dbReference type="InterPro" id="IPR036188">
    <property type="entry name" value="FAD/NAD-bd_sf"/>
</dbReference>
<dbReference type="AlphaFoldDB" id="A0A2A5JUW9"/>
<dbReference type="Gene3D" id="3.50.50.60">
    <property type="entry name" value="FAD/NAD(P)-binding domain"/>
    <property type="match status" value="1"/>
</dbReference>
<accession>A0A2A5JUW9</accession>
<organism evidence="2 3">
    <name type="scientific">Pseudoalteromonas piscicida</name>
    <dbReference type="NCBI Taxonomy" id="43662"/>
    <lineage>
        <taxon>Bacteria</taxon>
        <taxon>Pseudomonadati</taxon>
        <taxon>Pseudomonadota</taxon>
        <taxon>Gammaproteobacteria</taxon>
        <taxon>Alteromonadales</taxon>
        <taxon>Pseudoalteromonadaceae</taxon>
        <taxon>Pseudoalteromonas</taxon>
    </lineage>
</organism>
<gene>
    <name evidence="2" type="ORF">CEX98_03380</name>
</gene>
<evidence type="ECO:0000313" key="2">
    <source>
        <dbReference type="EMBL" id="PCK33147.1"/>
    </source>
</evidence>
<dbReference type="GO" id="GO:0071949">
    <property type="term" value="F:FAD binding"/>
    <property type="evidence" value="ECO:0007669"/>
    <property type="project" value="InterPro"/>
</dbReference>
<dbReference type="EMBL" id="NKHF01000015">
    <property type="protein sequence ID" value="PCK33147.1"/>
    <property type="molecule type" value="Genomic_DNA"/>
</dbReference>
<evidence type="ECO:0000313" key="3">
    <source>
        <dbReference type="Proteomes" id="UP000228621"/>
    </source>
</evidence>
<dbReference type="RefSeq" id="WP_099640768.1">
    <property type="nucleotide sequence ID" value="NZ_JAQPZX010000010.1"/>
</dbReference>
<dbReference type="PANTHER" id="PTHR43747:SF1">
    <property type="entry name" value="SLR1998 PROTEIN"/>
    <property type="match status" value="1"/>
</dbReference>
<dbReference type="Pfam" id="PF01494">
    <property type="entry name" value="FAD_binding_3"/>
    <property type="match status" value="1"/>
</dbReference>
<evidence type="ECO:0000259" key="1">
    <source>
        <dbReference type="Pfam" id="PF01494"/>
    </source>
</evidence>
<dbReference type="InterPro" id="IPR002938">
    <property type="entry name" value="FAD-bd"/>
</dbReference>
<keyword evidence="3" id="KW-1185">Reference proteome</keyword>
<dbReference type="Proteomes" id="UP000228621">
    <property type="component" value="Unassembled WGS sequence"/>
</dbReference>
<sequence length="363" mass="40083">MTERKSDIVIVGAGIAGCIAALALCRHYDVVVVDKLAKAKSKVGECLPPAASRILKKLDLLHLLQSPEHLTCHGMVSFWGSETPTIVDNVKNPDGLGWHLHRQHFEQQLRDELVLRGVTLLSSAKLTNIVQAGSTWQLQVEGKGTVTSITSSLLIDATGRASHLARQLGAKLQQFDKQMALWLTAEVATTKQFAVISDEENGWWYSAPSAACLRHNQCMQPRVFSWQASAEVIKKSKITTAQHFLSAVRQVRGFNTLVELVALPSAQLQPMVSANSARLDRCAGQGWYAVGDASMSFDPLSSQGMLHAMTSSMQLADMLLLHSIDYKHGAKLYQSQMDRVWMHYLAHRQHFYEGSKLINLNSG</sequence>
<dbReference type="SUPFAM" id="SSF51905">
    <property type="entry name" value="FAD/NAD(P)-binding domain"/>
    <property type="match status" value="1"/>
</dbReference>
<dbReference type="GO" id="GO:0004497">
    <property type="term" value="F:monooxygenase activity"/>
    <property type="evidence" value="ECO:0007669"/>
    <property type="project" value="UniProtKB-KW"/>
</dbReference>